<dbReference type="AlphaFoldDB" id="A0A0A9QPT7"/>
<proteinExistence type="predicted"/>
<dbReference type="EMBL" id="GBRH01255258">
    <property type="protein sequence ID" value="JAD42637.1"/>
    <property type="molecule type" value="Transcribed_RNA"/>
</dbReference>
<sequence>MARLLQELVEGGMFLSARCAWVGFGCSLVWGCGVPRCRG</sequence>
<name>A0A0A9QPT7_ARUDO</name>
<dbReference type="EMBL" id="GBRH01183015">
    <property type="protein sequence ID" value="JAE14881.1"/>
    <property type="molecule type" value="Transcribed_RNA"/>
</dbReference>
<reference evidence="1" key="2">
    <citation type="journal article" date="2015" name="Data Brief">
        <title>Shoot transcriptome of the giant reed, Arundo donax.</title>
        <authorList>
            <person name="Barrero R.A."/>
            <person name="Guerrero F.D."/>
            <person name="Moolhuijzen P."/>
            <person name="Goolsby J.A."/>
            <person name="Tidwell J."/>
            <person name="Bellgard S.E."/>
            <person name="Bellgard M.I."/>
        </authorList>
    </citation>
    <scope>NUCLEOTIDE SEQUENCE</scope>
    <source>
        <tissue evidence="1">Shoot tissue taken approximately 20 cm above the soil surface</tissue>
    </source>
</reference>
<reference evidence="1" key="1">
    <citation type="submission" date="2014-09" db="EMBL/GenBank/DDBJ databases">
        <authorList>
            <person name="Magalhaes I.L.F."/>
            <person name="Oliveira U."/>
            <person name="Santos F.R."/>
            <person name="Vidigal T.H.D.A."/>
            <person name="Brescovit A.D."/>
            <person name="Santos A.J."/>
        </authorList>
    </citation>
    <scope>NUCLEOTIDE SEQUENCE</scope>
    <source>
        <tissue evidence="1">Shoot tissue taken approximately 20 cm above the soil surface</tissue>
    </source>
</reference>
<accession>A0A0A9QPT7</accession>
<evidence type="ECO:0000313" key="1">
    <source>
        <dbReference type="EMBL" id="JAD42637.1"/>
    </source>
</evidence>
<protein>
    <submittedName>
        <fullName evidence="1">Uncharacterized protein</fullName>
    </submittedName>
</protein>
<organism evidence="1">
    <name type="scientific">Arundo donax</name>
    <name type="common">Giant reed</name>
    <name type="synonym">Donax arundinaceus</name>
    <dbReference type="NCBI Taxonomy" id="35708"/>
    <lineage>
        <taxon>Eukaryota</taxon>
        <taxon>Viridiplantae</taxon>
        <taxon>Streptophyta</taxon>
        <taxon>Embryophyta</taxon>
        <taxon>Tracheophyta</taxon>
        <taxon>Spermatophyta</taxon>
        <taxon>Magnoliopsida</taxon>
        <taxon>Liliopsida</taxon>
        <taxon>Poales</taxon>
        <taxon>Poaceae</taxon>
        <taxon>PACMAD clade</taxon>
        <taxon>Arundinoideae</taxon>
        <taxon>Arundineae</taxon>
        <taxon>Arundo</taxon>
    </lineage>
</organism>